<dbReference type="PANTHER" id="PTHR38445:SF10">
    <property type="entry name" value="GNTR-FAMILY TRANSCRIPTIONAL REGULATOR"/>
    <property type="match status" value="1"/>
</dbReference>
<name>C3JCD0_POREA</name>
<evidence type="ECO:0000256" key="1">
    <source>
        <dbReference type="ARBA" id="ARBA00023015"/>
    </source>
</evidence>
<comment type="caution">
    <text evidence="5">The sequence shown here is derived from an EMBL/GenBank/DDBJ whole genome shotgun (WGS) entry which is preliminary data.</text>
</comment>
<evidence type="ECO:0000256" key="2">
    <source>
        <dbReference type="ARBA" id="ARBA00023125"/>
    </source>
</evidence>
<dbReference type="InterPro" id="IPR036390">
    <property type="entry name" value="WH_DNA-bd_sf"/>
</dbReference>
<dbReference type="AlphaFoldDB" id="C3JCD0"/>
<keyword evidence="2" id="KW-0238">DNA-binding</keyword>
<evidence type="ECO:0000259" key="4">
    <source>
        <dbReference type="PROSITE" id="PS50949"/>
    </source>
</evidence>
<feature type="domain" description="HTH gntR-type" evidence="4">
    <location>
        <begin position="7"/>
        <end position="75"/>
    </location>
</feature>
<dbReference type="STRING" id="553175.POREN0001_2021"/>
<sequence length="127" mass="14522">MNPMQPQSIFLQVIERIHNGILSGIYKVGTRIPSVRDMAARLEVNPNTIVKAYDRLIAAGLIESRPGVGNYIREGAIEIVTQERQKRFYNEILPAVAKEMKLLNIPYERVLEHLRHDLDRTMITKGV</sequence>
<dbReference type="CDD" id="cd07377">
    <property type="entry name" value="WHTH_GntR"/>
    <property type="match status" value="1"/>
</dbReference>
<organism evidence="5 6">
    <name type="scientific">Porphyromonas endodontalis (strain ATCC 35406 / DSM 24491 / JCM 8526 / CCUG 16442 / BCRC 14492 / NCTC 13058 / HG 370)</name>
    <name type="common">Bacteroides endodontalis</name>
    <dbReference type="NCBI Taxonomy" id="553175"/>
    <lineage>
        <taxon>Bacteria</taxon>
        <taxon>Pseudomonadati</taxon>
        <taxon>Bacteroidota</taxon>
        <taxon>Bacteroidia</taxon>
        <taxon>Bacteroidales</taxon>
        <taxon>Porphyromonadaceae</taxon>
        <taxon>Porphyromonas</taxon>
    </lineage>
</organism>
<dbReference type="InterPro" id="IPR000524">
    <property type="entry name" value="Tscrpt_reg_HTH_GntR"/>
</dbReference>
<evidence type="ECO:0000313" key="5">
    <source>
        <dbReference type="EMBL" id="EEN82174.1"/>
    </source>
</evidence>
<dbReference type="RefSeq" id="WP_004334699.1">
    <property type="nucleotide sequence ID" value="NZ_ACNN01000031.1"/>
</dbReference>
<dbReference type="SUPFAM" id="SSF46785">
    <property type="entry name" value="Winged helix' DNA-binding domain"/>
    <property type="match status" value="1"/>
</dbReference>
<keyword evidence="6" id="KW-1185">Reference proteome</keyword>
<dbReference type="EMBL" id="ACNN01000031">
    <property type="protein sequence ID" value="EEN82174.1"/>
    <property type="molecule type" value="Genomic_DNA"/>
</dbReference>
<dbReference type="Pfam" id="PF00392">
    <property type="entry name" value="GntR"/>
    <property type="match status" value="1"/>
</dbReference>
<dbReference type="GeneID" id="93366185"/>
<gene>
    <name evidence="5" type="ORF">POREN0001_2021</name>
</gene>
<dbReference type="InterPro" id="IPR036388">
    <property type="entry name" value="WH-like_DNA-bd_sf"/>
</dbReference>
<protein>
    <submittedName>
        <fullName evidence="5">Transcriptional regulator, GntR family</fullName>
    </submittedName>
</protein>
<proteinExistence type="predicted"/>
<dbReference type="Proteomes" id="UP000004295">
    <property type="component" value="Unassembled WGS sequence"/>
</dbReference>
<keyword evidence="1" id="KW-0805">Transcription regulation</keyword>
<evidence type="ECO:0000313" key="6">
    <source>
        <dbReference type="Proteomes" id="UP000004295"/>
    </source>
</evidence>
<dbReference type="Gene3D" id="1.10.10.10">
    <property type="entry name" value="Winged helix-like DNA-binding domain superfamily/Winged helix DNA-binding domain"/>
    <property type="match status" value="1"/>
</dbReference>
<accession>C3JCD0</accession>
<dbReference type="GO" id="GO:0003677">
    <property type="term" value="F:DNA binding"/>
    <property type="evidence" value="ECO:0007669"/>
    <property type="project" value="UniProtKB-KW"/>
</dbReference>
<dbReference type="SMART" id="SM00345">
    <property type="entry name" value="HTH_GNTR"/>
    <property type="match status" value="1"/>
</dbReference>
<dbReference type="PROSITE" id="PS50949">
    <property type="entry name" value="HTH_GNTR"/>
    <property type="match status" value="1"/>
</dbReference>
<reference evidence="5 6" key="1">
    <citation type="submission" date="2009-04" db="EMBL/GenBank/DDBJ databases">
        <authorList>
            <person name="Sebastian Y."/>
            <person name="Madupu R."/>
            <person name="Durkin A.S."/>
            <person name="Torralba M."/>
            <person name="Methe B."/>
            <person name="Sutton G.G."/>
            <person name="Strausberg R.L."/>
            <person name="Nelson K.E."/>
        </authorList>
    </citation>
    <scope>NUCLEOTIDE SEQUENCE [LARGE SCALE GENOMIC DNA]</scope>
    <source>
        <strain evidence="6">ATCC 35406 / BCRC 14492 / JCM 8526 / NCTC 13058 / HG 370</strain>
    </source>
</reference>
<dbReference type="PANTHER" id="PTHR38445">
    <property type="entry name" value="HTH-TYPE TRANSCRIPTIONAL REPRESSOR YTRA"/>
    <property type="match status" value="1"/>
</dbReference>
<dbReference type="eggNOG" id="COG1725">
    <property type="taxonomic scope" value="Bacteria"/>
</dbReference>
<keyword evidence="3" id="KW-0804">Transcription</keyword>
<evidence type="ECO:0000256" key="3">
    <source>
        <dbReference type="ARBA" id="ARBA00023163"/>
    </source>
</evidence>
<dbReference type="GO" id="GO:0003700">
    <property type="term" value="F:DNA-binding transcription factor activity"/>
    <property type="evidence" value="ECO:0007669"/>
    <property type="project" value="InterPro"/>
</dbReference>